<evidence type="ECO:0000313" key="2">
    <source>
        <dbReference type="EMBL" id="ETR74356.1"/>
    </source>
</evidence>
<accession>A0A1V1PHR5</accession>
<dbReference type="PANTHER" id="PTHR30547">
    <property type="entry name" value="UNCHARACTERIZED PROTEIN YHCG-RELATED"/>
    <property type="match status" value="1"/>
</dbReference>
<dbReference type="Proteomes" id="UP000189670">
    <property type="component" value="Unassembled WGS sequence"/>
</dbReference>
<name>A0A1V1PHR5_9BACT</name>
<feature type="domain" description="YhcG N-terminal" evidence="1">
    <location>
        <begin position="23"/>
        <end position="78"/>
    </location>
</feature>
<organism evidence="2 3">
    <name type="scientific">Candidatus Magnetoglobus multicellularis str. Araruama</name>
    <dbReference type="NCBI Taxonomy" id="890399"/>
    <lineage>
        <taxon>Bacteria</taxon>
        <taxon>Pseudomonadati</taxon>
        <taxon>Thermodesulfobacteriota</taxon>
        <taxon>Desulfobacteria</taxon>
        <taxon>Desulfobacterales</taxon>
        <taxon>Desulfobacteraceae</taxon>
        <taxon>Candidatus Magnetoglobus</taxon>
    </lineage>
</organism>
<proteinExistence type="predicted"/>
<dbReference type="InterPro" id="IPR041527">
    <property type="entry name" value="YhcG_N"/>
</dbReference>
<dbReference type="PANTHER" id="PTHR30547:SF5">
    <property type="entry name" value="NUCLEASE YHCG-RELATED"/>
    <property type="match status" value="1"/>
</dbReference>
<sequence length="141" mass="16363">MNKNTINGQSLNEISRKSYPLGSECLNGFSPQLSWSHYRALMRVNDEKARLFYEHEAITCGWDKRTLERHIYSQYYERLLSSQHPEKMMQSALNGSPLQKSLVDVLKNPYVLEFLGLPDSSTLHETELEAGRCPCRKYSLF</sequence>
<evidence type="ECO:0000313" key="3">
    <source>
        <dbReference type="Proteomes" id="UP000189670"/>
    </source>
</evidence>
<protein>
    <recommendedName>
        <fullName evidence="1">YhcG N-terminal domain-containing protein</fullName>
    </recommendedName>
</protein>
<evidence type="ECO:0000259" key="1">
    <source>
        <dbReference type="Pfam" id="PF17761"/>
    </source>
</evidence>
<dbReference type="AlphaFoldDB" id="A0A1V1PHR5"/>
<dbReference type="EMBL" id="ATBP01000010">
    <property type="protein sequence ID" value="ETR74356.1"/>
    <property type="molecule type" value="Genomic_DNA"/>
</dbReference>
<dbReference type="Pfam" id="PF17761">
    <property type="entry name" value="DUF1016_N"/>
    <property type="match status" value="1"/>
</dbReference>
<dbReference type="InterPro" id="IPR053148">
    <property type="entry name" value="PD-DEXK-like_domain"/>
</dbReference>
<reference evidence="3" key="1">
    <citation type="submission" date="2012-11" db="EMBL/GenBank/DDBJ databases">
        <authorList>
            <person name="Lucero-Rivera Y.E."/>
            <person name="Tovar-Ramirez D."/>
        </authorList>
    </citation>
    <scope>NUCLEOTIDE SEQUENCE [LARGE SCALE GENOMIC DNA]</scope>
    <source>
        <strain evidence="3">Araruama</strain>
    </source>
</reference>
<gene>
    <name evidence="2" type="ORF">OMM_06376</name>
</gene>
<comment type="caution">
    <text evidence="2">The sequence shown here is derived from an EMBL/GenBank/DDBJ whole genome shotgun (WGS) entry which is preliminary data.</text>
</comment>